<dbReference type="PANTHER" id="PTHR31189:SF62">
    <property type="entry name" value="OS01G0976200 PROTEIN"/>
    <property type="match status" value="1"/>
</dbReference>
<sequence length="168" mass="18388">MLCECDIRAAKLSLENDGFALPKYSDSTRVAYVLQGNGVVGIFLPKKEEKVLPLNKGDAIALLFGVITSWHNKEDTEFVVLFLGETKTSHKEAPLDVDINGGGIVILLNTKNLHLVGKGSGSVQVVGVDGKRVFETTVLEVFFNVDLDTEKLFRSKRTSDAIFFPSSK</sequence>
<dbReference type="OMA" id="CECDIRA"/>
<dbReference type="SMART" id="SM00835">
    <property type="entry name" value="Cupin_1"/>
    <property type="match status" value="1"/>
</dbReference>
<dbReference type="InterPro" id="IPR014710">
    <property type="entry name" value="RmlC-like_jellyroll"/>
</dbReference>
<evidence type="ECO:0000259" key="1">
    <source>
        <dbReference type="SMART" id="SM00835"/>
    </source>
</evidence>
<dbReference type="InterPro" id="IPR050253">
    <property type="entry name" value="Seed_Storage-Functional"/>
</dbReference>
<dbReference type="SUPFAM" id="SSF51182">
    <property type="entry name" value="RmlC-like cupins"/>
    <property type="match status" value="1"/>
</dbReference>
<reference evidence="2 3" key="1">
    <citation type="journal article" date="2018" name="Nat. Genet.">
        <title>The Rosa genome provides new insights in the design of modern roses.</title>
        <authorList>
            <person name="Bendahmane M."/>
        </authorList>
    </citation>
    <scope>NUCLEOTIDE SEQUENCE [LARGE SCALE GENOMIC DNA]</scope>
    <source>
        <strain evidence="3">cv. Old Blush</strain>
    </source>
</reference>
<proteinExistence type="predicted"/>
<evidence type="ECO:0000313" key="2">
    <source>
        <dbReference type="EMBL" id="PRQ41171.1"/>
    </source>
</evidence>
<dbReference type="PANTHER" id="PTHR31189">
    <property type="entry name" value="OS03G0336100 PROTEIN-RELATED"/>
    <property type="match status" value="1"/>
</dbReference>
<dbReference type="AlphaFoldDB" id="A0A2P6R404"/>
<dbReference type="EMBL" id="PDCK01000042">
    <property type="protein sequence ID" value="PRQ41171.1"/>
    <property type="molecule type" value="Genomic_DNA"/>
</dbReference>
<gene>
    <name evidence="2" type="ORF">RchiOBHm_Chr4g0444011</name>
</gene>
<dbReference type="InterPro" id="IPR006045">
    <property type="entry name" value="Cupin_1"/>
</dbReference>
<dbReference type="Gene3D" id="2.60.120.10">
    <property type="entry name" value="Jelly Rolls"/>
    <property type="match status" value="1"/>
</dbReference>
<dbReference type="Gramene" id="PRQ41171">
    <property type="protein sequence ID" value="PRQ41171"/>
    <property type="gene ID" value="RchiOBHm_Chr4g0444011"/>
</dbReference>
<evidence type="ECO:0000313" key="3">
    <source>
        <dbReference type="Proteomes" id="UP000238479"/>
    </source>
</evidence>
<protein>
    <submittedName>
        <fullName evidence="2">Putative rmlC-like jelly roll protein</fullName>
    </submittedName>
</protein>
<accession>A0A2P6R404</accession>
<comment type="caution">
    <text evidence="2">The sequence shown here is derived from an EMBL/GenBank/DDBJ whole genome shotgun (WGS) entry which is preliminary data.</text>
</comment>
<dbReference type="STRING" id="74649.A0A2P6R404"/>
<organism evidence="2 3">
    <name type="scientific">Rosa chinensis</name>
    <name type="common">China rose</name>
    <dbReference type="NCBI Taxonomy" id="74649"/>
    <lineage>
        <taxon>Eukaryota</taxon>
        <taxon>Viridiplantae</taxon>
        <taxon>Streptophyta</taxon>
        <taxon>Embryophyta</taxon>
        <taxon>Tracheophyta</taxon>
        <taxon>Spermatophyta</taxon>
        <taxon>Magnoliopsida</taxon>
        <taxon>eudicotyledons</taxon>
        <taxon>Gunneridae</taxon>
        <taxon>Pentapetalae</taxon>
        <taxon>rosids</taxon>
        <taxon>fabids</taxon>
        <taxon>Rosales</taxon>
        <taxon>Rosaceae</taxon>
        <taxon>Rosoideae</taxon>
        <taxon>Rosoideae incertae sedis</taxon>
        <taxon>Rosa</taxon>
    </lineage>
</organism>
<name>A0A2P6R404_ROSCH</name>
<dbReference type="Pfam" id="PF00190">
    <property type="entry name" value="Cupin_1"/>
    <property type="match status" value="1"/>
</dbReference>
<dbReference type="Proteomes" id="UP000238479">
    <property type="component" value="Chromosome 4"/>
</dbReference>
<keyword evidence="3" id="KW-1185">Reference proteome</keyword>
<dbReference type="InterPro" id="IPR011051">
    <property type="entry name" value="RmlC_Cupin_sf"/>
</dbReference>
<feature type="domain" description="Cupin type-1" evidence="1">
    <location>
        <begin position="2"/>
        <end position="151"/>
    </location>
</feature>